<keyword evidence="2" id="KW-1185">Reference proteome</keyword>
<reference evidence="2" key="1">
    <citation type="journal article" date="2019" name="Int. J. Syst. Evol. Microbiol.">
        <title>The Global Catalogue of Microorganisms (GCM) 10K type strain sequencing project: providing services to taxonomists for standard genome sequencing and annotation.</title>
        <authorList>
            <consortium name="The Broad Institute Genomics Platform"/>
            <consortium name="The Broad Institute Genome Sequencing Center for Infectious Disease"/>
            <person name="Wu L."/>
            <person name="Ma J."/>
        </authorList>
    </citation>
    <scope>NUCLEOTIDE SEQUENCE [LARGE SCALE GENOMIC DNA]</scope>
    <source>
        <strain evidence="2">CGMCC 4.7367</strain>
    </source>
</reference>
<sequence>MADVADALVVVDVPDEQALVHVDLVAASPTPLATYIVANMSSIRLESSSEPKACTGAHGRCKISSPATVMHLTDPRSPSGVISG</sequence>
<dbReference type="EMBL" id="BNAR01000002">
    <property type="protein sequence ID" value="GHH32264.1"/>
    <property type="molecule type" value="Genomic_DNA"/>
</dbReference>
<dbReference type="Proteomes" id="UP000605568">
    <property type="component" value="Unassembled WGS sequence"/>
</dbReference>
<name>A0ABQ3M3I1_9PSEU</name>
<evidence type="ECO:0000313" key="2">
    <source>
        <dbReference type="Proteomes" id="UP000605568"/>
    </source>
</evidence>
<proteinExistence type="predicted"/>
<accession>A0ABQ3M3I1</accession>
<evidence type="ECO:0000313" key="1">
    <source>
        <dbReference type="EMBL" id="GHH32264.1"/>
    </source>
</evidence>
<protein>
    <submittedName>
        <fullName evidence="1">Uncharacterized protein</fullName>
    </submittedName>
</protein>
<comment type="caution">
    <text evidence="1">The sequence shown here is derived from an EMBL/GenBank/DDBJ whole genome shotgun (WGS) entry which is preliminary data.</text>
</comment>
<organism evidence="1 2">
    <name type="scientific">Lentzea cavernae</name>
    <dbReference type="NCBI Taxonomy" id="2020703"/>
    <lineage>
        <taxon>Bacteria</taxon>
        <taxon>Bacillati</taxon>
        <taxon>Actinomycetota</taxon>
        <taxon>Actinomycetes</taxon>
        <taxon>Pseudonocardiales</taxon>
        <taxon>Pseudonocardiaceae</taxon>
        <taxon>Lentzea</taxon>
    </lineage>
</organism>
<gene>
    <name evidence="1" type="ORF">GCM10017774_12910</name>
</gene>